<dbReference type="CDD" id="cd14066">
    <property type="entry name" value="STKc_IRAK"/>
    <property type="match status" value="1"/>
</dbReference>
<evidence type="ECO:0000313" key="22">
    <source>
        <dbReference type="EMBL" id="ESQ49173.1"/>
    </source>
</evidence>
<dbReference type="STRING" id="72664.V4M9U7"/>
<comment type="catalytic activity">
    <reaction evidence="17">
        <text>L-seryl-[protein] + ATP = O-phospho-L-seryl-[protein] + ADP + H(+)</text>
        <dbReference type="Rhea" id="RHEA:17989"/>
        <dbReference type="Rhea" id="RHEA-COMP:9863"/>
        <dbReference type="Rhea" id="RHEA-COMP:11604"/>
        <dbReference type="ChEBI" id="CHEBI:15378"/>
        <dbReference type="ChEBI" id="CHEBI:29999"/>
        <dbReference type="ChEBI" id="CHEBI:30616"/>
        <dbReference type="ChEBI" id="CHEBI:83421"/>
        <dbReference type="ChEBI" id="CHEBI:456216"/>
        <dbReference type="EC" id="2.7.11.1"/>
    </reaction>
</comment>
<organism evidence="22 23">
    <name type="scientific">Eutrema salsugineum</name>
    <name type="common">Saltwater cress</name>
    <name type="synonym">Sisymbrium salsugineum</name>
    <dbReference type="NCBI Taxonomy" id="72664"/>
    <lineage>
        <taxon>Eukaryota</taxon>
        <taxon>Viridiplantae</taxon>
        <taxon>Streptophyta</taxon>
        <taxon>Embryophyta</taxon>
        <taxon>Tracheophyta</taxon>
        <taxon>Spermatophyta</taxon>
        <taxon>Magnoliopsida</taxon>
        <taxon>eudicotyledons</taxon>
        <taxon>Gunneridae</taxon>
        <taxon>Pentapetalae</taxon>
        <taxon>rosids</taxon>
        <taxon>malvids</taxon>
        <taxon>Brassicales</taxon>
        <taxon>Brassicaceae</taxon>
        <taxon>Eutremeae</taxon>
        <taxon>Eutrema</taxon>
    </lineage>
</organism>
<protein>
    <recommendedName>
        <fullName evidence="2">non-specific serine/threonine protein kinase</fullName>
        <ecNumber evidence="2">2.7.11.1</ecNumber>
    </recommendedName>
</protein>
<accession>V4M9U7</accession>
<dbReference type="InterPro" id="IPR008271">
    <property type="entry name" value="Ser/Thr_kinase_AS"/>
</dbReference>
<evidence type="ECO:0000256" key="19">
    <source>
        <dbReference type="RuleBase" id="RU000304"/>
    </source>
</evidence>
<evidence type="ECO:0000256" key="4">
    <source>
        <dbReference type="ARBA" id="ARBA00022553"/>
    </source>
</evidence>
<keyword evidence="10" id="KW-0418">Kinase</keyword>
<keyword evidence="4" id="KW-0597">Phosphoprotein</keyword>
<dbReference type="GO" id="GO:0005524">
    <property type="term" value="F:ATP binding"/>
    <property type="evidence" value="ECO:0007669"/>
    <property type="project" value="UniProtKB-UniRule"/>
</dbReference>
<dbReference type="AlphaFoldDB" id="V4M9U7"/>
<dbReference type="InterPro" id="IPR001245">
    <property type="entry name" value="Ser-Thr/Tyr_kinase_cat_dom"/>
</dbReference>
<dbReference type="EC" id="2.7.11.1" evidence="2"/>
<evidence type="ECO:0000256" key="20">
    <source>
        <dbReference type="SAM" id="MobiDB-lite"/>
    </source>
</evidence>
<dbReference type="Gramene" id="ESQ49173">
    <property type="protein sequence ID" value="ESQ49173"/>
    <property type="gene ID" value="EUTSA_v10020896mg"/>
</dbReference>
<proteinExistence type="inferred from homology"/>
<keyword evidence="3 19" id="KW-0723">Serine/threonine-protein kinase</keyword>
<dbReference type="InterPro" id="IPR052059">
    <property type="entry name" value="CR_Ser/Thr_kinase"/>
</dbReference>
<evidence type="ECO:0000256" key="12">
    <source>
        <dbReference type="ARBA" id="ARBA00022989"/>
    </source>
</evidence>
<gene>
    <name evidence="22" type="ORF">EUTSA_v10020896mg</name>
</gene>
<dbReference type="FunFam" id="1.10.510.10:FF:000044">
    <property type="entry name" value="Putative LRR receptor-like serine/threonine-protein kinase"/>
    <property type="match status" value="1"/>
</dbReference>
<dbReference type="InterPro" id="IPR017441">
    <property type="entry name" value="Protein_kinase_ATP_BS"/>
</dbReference>
<evidence type="ECO:0000256" key="3">
    <source>
        <dbReference type="ARBA" id="ARBA00022527"/>
    </source>
</evidence>
<keyword evidence="7" id="KW-0732">Signal</keyword>
<keyword evidence="5" id="KW-0808">Transferase</keyword>
<evidence type="ECO:0000256" key="2">
    <source>
        <dbReference type="ARBA" id="ARBA00012513"/>
    </source>
</evidence>
<evidence type="ECO:0000256" key="8">
    <source>
        <dbReference type="ARBA" id="ARBA00022737"/>
    </source>
</evidence>
<evidence type="ECO:0000256" key="14">
    <source>
        <dbReference type="ARBA" id="ARBA00023170"/>
    </source>
</evidence>
<keyword evidence="14" id="KW-0675">Receptor</keyword>
<keyword evidence="9 18" id="KW-0547">Nucleotide-binding</keyword>
<evidence type="ECO:0000256" key="10">
    <source>
        <dbReference type="ARBA" id="ARBA00022777"/>
    </source>
</evidence>
<evidence type="ECO:0000256" key="17">
    <source>
        <dbReference type="ARBA" id="ARBA00048679"/>
    </source>
</evidence>
<dbReference type="OrthoDB" id="4062651at2759"/>
<evidence type="ECO:0000256" key="11">
    <source>
        <dbReference type="ARBA" id="ARBA00022840"/>
    </source>
</evidence>
<evidence type="ECO:0000256" key="13">
    <source>
        <dbReference type="ARBA" id="ARBA00023136"/>
    </source>
</evidence>
<keyword evidence="8" id="KW-0677">Repeat</keyword>
<keyword evidence="12" id="KW-1133">Transmembrane helix</keyword>
<comment type="subcellular location">
    <subcellularLocation>
        <location evidence="1">Membrane</location>
        <topology evidence="1">Single-pass type I membrane protein</topology>
    </subcellularLocation>
</comment>
<evidence type="ECO:0000256" key="1">
    <source>
        <dbReference type="ARBA" id="ARBA00004479"/>
    </source>
</evidence>
<feature type="region of interest" description="Disordered" evidence="20">
    <location>
        <begin position="344"/>
        <end position="374"/>
    </location>
</feature>
<dbReference type="eggNOG" id="KOG1187">
    <property type="taxonomic scope" value="Eukaryota"/>
</dbReference>
<keyword evidence="13" id="KW-0472">Membrane</keyword>
<dbReference type="SUPFAM" id="SSF56112">
    <property type="entry name" value="Protein kinase-like (PK-like)"/>
    <property type="match status" value="1"/>
</dbReference>
<evidence type="ECO:0000256" key="5">
    <source>
        <dbReference type="ARBA" id="ARBA00022679"/>
    </source>
</evidence>
<dbReference type="PANTHER" id="PTHR47973">
    <property type="entry name" value="CYSTEINE-RICH RECEPTOR-LIKE PROTEIN KINASE 3"/>
    <property type="match status" value="1"/>
</dbReference>
<dbReference type="KEGG" id="eus:EUTSA_v10020896mg"/>
<keyword evidence="11 18" id="KW-0067">ATP-binding</keyword>
<dbReference type="OMA" id="TRNFHML"/>
<comment type="catalytic activity">
    <reaction evidence="16">
        <text>L-threonyl-[protein] + ATP = O-phospho-L-threonyl-[protein] + ADP + H(+)</text>
        <dbReference type="Rhea" id="RHEA:46608"/>
        <dbReference type="Rhea" id="RHEA-COMP:11060"/>
        <dbReference type="Rhea" id="RHEA-COMP:11605"/>
        <dbReference type="ChEBI" id="CHEBI:15378"/>
        <dbReference type="ChEBI" id="CHEBI:30013"/>
        <dbReference type="ChEBI" id="CHEBI:30616"/>
        <dbReference type="ChEBI" id="CHEBI:61977"/>
        <dbReference type="ChEBI" id="CHEBI:456216"/>
        <dbReference type="EC" id="2.7.11.1"/>
    </reaction>
</comment>
<dbReference type="EMBL" id="KI517408">
    <property type="protein sequence ID" value="ESQ49173.1"/>
    <property type="molecule type" value="Genomic_DNA"/>
</dbReference>
<dbReference type="GO" id="GO:0004674">
    <property type="term" value="F:protein serine/threonine kinase activity"/>
    <property type="evidence" value="ECO:0007669"/>
    <property type="project" value="UniProtKB-KW"/>
</dbReference>
<evidence type="ECO:0000256" key="9">
    <source>
        <dbReference type="ARBA" id="ARBA00022741"/>
    </source>
</evidence>
<dbReference type="Gene3D" id="3.30.200.20">
    <property type="entry name" value="Phosphorylase Kinase, domain 1"/>
    <property type="match status" value="1"/>
</dbReference>
<keyword evidence="6" id="KW-0812">Transmembrane</keyword>
<dbReference type="PROSITE" id="PS50011">
    <property type="entry name" value="PROTEIN_KINASE_DOM"/>
    <property type="match status" value="1"/>
</dbReference>
<feature type="binding site" evidence="18">
    <location>
        <position position="74"/>
    </location>
    <ligand>
        <name>ATP</name>
        <dbReference type="ChEBI" id="CHEBI:30616"/>
    </ligand>
</feature>
<dbReference type="Proteomes" id="UP000030689">
    <property type="component" value="Unassembled WGS sequence"/>
</dbReference>
<sequence>MRYNCFGILDLCKGNDRLGQREAEEICTDNVRVFSYNSLRSATDSFHPSKRIGGGGFGVVFKGVLRDGTQVAVKSLSAESKQGTREFLTEINLISNIHHPNLVTLIGCCIEGNNRILVYEYLENNSLASVLLGSRSKYVPLDWSKRAAICVGTASGLAFLHEEVEPQVVHRDIKASNILLDRDFSPKIGDFGLAKLFPDNVTHVSTRVAGTVGYLAPEYALLGQLTKKADVYSFGILVLEVISGGSSSRAAFGDEFLVLVEWVWKLREEGRLLECVDPDLTKFPEDEVVRFIKVALFCTQAAAPKRPNMKQVVEMLCRKEINLNEAALTEPGVYRGVNKGRNHRGLGLAGGSSQESSSTQRYKGKSSAIPHGSSSNSIISFQSITEMAPR</sequence>
<dbReference type="FunFam" id="3.30.200.20:FF:000225">
    <property type="entry name" value="cold-responsive protein kinase 1"/>
    <property type="match status" value="1"/>
</dbReference>
<dbReference type="GO" id="GO:0016020">
    <property type="term" value="C:membrane"/>
    <property type="evidence" value="ECO:0007669"/>
    <property type="project" value="UniProtKB-SubCell"/>
</dbReference>
<dbReference type="SMART" id="SM00220">
    <property type="entry name" value="S_TKc"/>
    <property type="match status" value="1"/>
</dbReference>
<evidence type="ECO:0000256" key="18">
    <source>
        <dbReference type="PROSITE-ProRule" id="PRU10141"/>
    </source>
</evidence>
<evidence type="ECO:0000256" key="6">
    <source>
        <dbReference type="ARBA" id="ARBA00022692"/>
    </source>
</evidence>
<name>V4M9U7_EUTSA</name>
<dbReference type="Gene3D" id="1.10.510.10">
    <property type="entry name" value="Transferase(Phosphotransferase) domain 1"/>
    <property type="match status" value="1"/>
</dbReference>
<evidence type="ECO:0000259" key="21">
    <source>
        <dbReference type="PROSITE" id="PS50011"/>
    </source>
</evidence>
<dbReference type="InterPro" id="IPR000719">
    <property type="entry name" value="Prot_kinase_dom"/>
</dbReference>
<feature type="compositionally biased region" description="Polar residues" evidence="20">
    <location>
        <begin position="351"/>
        <end position="361"/>
    </location>
</feature>
<dbReference type="Pfam" id="PF07714">
    <property type="entry name" value="PK_Tyr_Ser-Thr"/>
    <property type="match status" value="1"/>
</dbReference>
<dbReference type="PROSITE" id="PS00107">
    <property type="entry name" value="PROTEIN_KINASE_ATP"/>
    <property type="match status" value="1"/>
</dbReference>
<evidence type="ECO:0000313" key="23">
    <source>
        <dbReference type="Proteomes" id="UP000030689"/>
    </source>
</evidence>
<evidence type="ECO:0000256" key="7">
    <source>
        <dbReference type="ARBA" id="ARBA00022729"/>
    </source>
</evidence>
<dbReference type="PROSITE" id="PS00108">
    <property type="entry name" value="PROTEIN_KINASE_ST"/>
    <property type="match status" value="1"/>
</dbReference>
<keyword evidence="15" id="KW-0325">Glycoprotein</keyword>
<keyword evidence="23" id="KW-1185">Reference proteome</keyword>
<comment type="similarity">
    <text evidence="19">Belongs to the protein kinase superfamily.</text>
</comment>
<evidence type="ECO:0000256" key="15">
    <source>
        <dbReference type="ARBA" id="ARBA00023180"/>
    </source>
</evidence>
<dbReference type="InterPro" id="IPR011009">
    <property type="entry name" value="Kinase-like_dom_sf"/>
</dbReference>
<feature type="domain" description="Protein kinase" evidence="21">
    <location>
        <begin position="46"/>
        <end position="323"/>
    </location>
</feature>
<reference evidence="22 23" key="1">
    <citation type="journal article" date="2013" name="Front. Plant Sci.">
        <title>The Reference Genome of the Halophytic Plant Eutrema salsugineum.</title>
        <authorList>
            <person name="Yang R."/>
            <person name="Jarvis D.E."/>
            <person name="Chen H."/>
            <person name="Beilstein M.A."/>
            <person name="Grimwood J."/>
            <person name="Jenkins J."/>
            <person name="Shu S."/>
            <person name="Prochnik S."/>
            <person name="Xin M."/>
            <person name="Ma C."/>
            <person name="Schmutz J."/>
            <person name="Wing R.A."/>
            <person name="Mitchell-Olds T."/>
            <person name="Schumaker K.S."/>
            <person name="Wang X."/>
        </authorList>
    </citation>
    <scope>NUCLEOTIDE SEQUENCE [LARGE SCALE GENOMIC DNA]</scope>
</reference>
<evidence type="ECO:0000256" key="16">
    <source>
        <dbReference type="ARBA" id="ARBA00047899"/>
    </source>
</evidence>